<proteinExistence type="predicted"/>
<dbReference type="EMBL" id="CP098755">
    <property type="protein sequence ID" value="USG65750.1"/>
    <property type="molecule type" value="Genomic_DNA"/>
</dbReference>
<gene>
    <name evidence="2" type="ORF">NDK47_27250</name>
</gene>
<keyword evidence="1" id="KW-0472">Membrane</keyword>
<evidence type="ECO:0000313" key="3">
    <source>
        <dbReference type="Proteomes" id="UP001056500"/>
    </source>
</evidence>
<dbReference type="Pfam" id="PF14015">
    <property type="entry name" value="DUF4231"/>
    <property type="match status" value="1"/>
</dbReference>
<protein>
    <submittedName>
        <fullName evidence="2">DUF4231 domain-containing protein</fullName>
    </submittedName>
</protein>
<feature type="transmembrane region" description="Helical" evidence="1">
    <location>
        <begin position="41"/>
        <end position="59"/>
    </location>
</feature>
<evidence type="ECO:0000313" key="2">
    <source>
        <dbReference type="EMBL" id="USG65750.1"/>
    </source>
</evidence>
<keyword evidence="1" id="KW-0812">Transmembrane</keyword>
<keyword evidence="3" id="KW-1185">Reference proteome</keyword>
<reference evidence="2" key="1">
    <citation type="submission" date="2022-06" db="EMBL/GenBank/DDBJ databases">
        <title>Genome sequencing of Brevibacillus sp. BB3-R1.</title>
        <authorList>
            <person name="Heo J."/>
            <person name="Lee D."/>
            <person name="Won M."/>
            <person name="Han B.-H."/>
            <person name="Hong S.-B."/>
            <person name="Kwon S.-W."/>
        </authorList>
    </citation>
    <scope>NUCLEOTIDE SEQUENCE</scope>
    <source>
        <strain evidence="2">BB3-R1</strain>
    </source>
</reference>
<feature type="transmembrane region" description="Helical" evidence="1">
    <location>
        <begin position="65"/>
        <end position="86"/>
    </location>
</feature>
<keyword evidence="1" id="KW-1133">Transmembrane helix</keyword>
<accession>A0ABY4WF11</accession>
<sequence>MSGFSENTTMSPSEYIKMRLDEQIDWYDNKSTHARKIYKRLQTWEIIFAAVIPLLSGYVSNHWLVPFAIALIGSIIVIIASITRLGGYHENWMQYRATCELLRHEKYLYLTGTTPYEERSFHLLVERVESIISSENINWSQLASSSSNKNKPN</sequence>
<dbReference type="InterPro" id="IPR025325">
    <property type="entry name" value="DUF4231"/>
</dbReference>
<dbReference type="Proteomes" id="UP001056500">
    <property type="component" value="Chromosome"/>
</dbReference>
<dbReference type="NCBIfam" id="NF033634">
    <property type="entry name" value="SLATT_1"/>
    <property type="match status" value="1"/>
</dbReference>
<dbReference type="RefSeq" id="WP_251872840.1">
    <property type="nucleotide sequence ID" value="NZ_CP098755.1"/>
</dbReference>
<name>A0ABY4WF11_9BACL</name>
<evidence type="ECO:0000256" key="1">
    <source>
        <dbReference type="SAM" id="Phobius"/>
    </source>
</evidence>
<organism evidence="2 3">
    <name type="scientific">Brevibacillus ruminantium</name>
    <dbReference type="NCBI Taxonomy" id="2950604"/>
    <lineage>
        <taxon>Bacteria</taxon>
        <taxon>Bacillati</taxon>
        <taxon>Bacillota</taxon>
        <taxon>Bacilli</taxon>
        <taxon>Bacillales</taxon>
        <taxon>Paenibacillaceae</taxon>
        <taxon>Brevibacillus</taxon>
    </lineage>
</organism>